<name>A0A841LUU6_9HYPH</name>
<accession>A0A841LUU6</accession>
<evidence type="ECO:0008006" key="3">
    <source>
        <dbReference type="Google" id="ProtNLM"/>
    </source>
</evidence>
<protein>
    <recommendedName>
        <fullName evidence="3">DUF551 domain-containing protein</fullName>
    </recommendedName>
</protein>
<dbReference type="Proteomes" id="UP000555393">
    <property type="component" value="Unassembled WGS sequence"/>
</dbReference>
<comment type="caution">
    <text evidence="1">The sequence shown here is derived from an EMBL/GenBank/DDBJ whole genome shotgun (WGS) entry which is preliminary data.</text>
</comment>
<dbReference type="RefSeq" id="WP_184224107.1">
    <property type="nucleotide sequence ID" value="NZ_JACIIU010000017.1"/>
</dbReference>
<sequence length="319" mass="35452">MTNPVQIPDAAVQAFRQSFESTDNNCDTYQDVRKALTAALPHLSLGFEVKKLEWEKTHSCNGILSAKTHFGTYFISSNKTVRLGLTTLSCPFQLLDEAKSFAQADFECRVGECHVPRPDIKTIIDEIRAGTRQGFLNEGDQPKLSDAELSCPYCSGSGHIDDVATNPVDVAAVREQAFEEAQKSVCSGCSDEVPLNAEGYHQKGFHTSPCHAAAIRALSAEPAQGEQWQPIETAPKDGSPLILLRNKHEFAQGERVIIAHWSDKYDSFVWADFFDIYADDIDEVDENGKYVFDIFKSNDFTHWMHLPAAPALKGQQHDN</sequence>
<keyword evidence="2" id="KW-1185">Reference proteome</keyword>
<reference evidence="1 2" key="1">
    <citation type="submission" date="2020-08" db="EMBL/GenBank/DDBJ databases">
        <title>Genomic Encyclopedia of Type Strains, Phase IV (KMG-IV): sequencing the most valuable type-strain genomes for metagenomic binning, comparative biology and taxonomic classification.</title>
        <authorList>
            <person name="Goeker M."/>
        </authorList>
    </citation>
    <scope>NUCLEOTIDE SEQUENCE [LARGE SCALE GENOMIC DNA]</scope>
    <source>
        <strain evidence="1 2">DSM 22336</strain>
    </source>
</reference>
<evidence type="ECO:0000313" key="2">
    <source>
        <dbReference type="Proteomes" id="UP000555393"/>
    </source>
</evidence>
<gene>
    <name evidence="1" type="ORF">FHS77_002683</name>
</gene>
<dbReference type="AlphaFoldDB" id="A0A841LUU6"/>
<proteinExistence type="predicted"/>
<evidence type="ECO:0000313" key="1">
    <source>
        <dbReference type="EMBL" id="MBB6262115.1"/>
    </source>
</evidence>
<organism evidence="1 2">
    <name type="scientific">Paenochrobactrum gallinarii</name>
    <dbReference type="NCBI Taxonomy" id="643673"/>
    <lineage>
        <taxon>Bacteria</taxon>
        <taxon>Pseudomonadati</taxon>
        <taxon>Pseudomonadota</taxon>
        <taxon>Alphaproteobacteria</taxon>
        <taxon>Hyphomicrobiales</taxon>
        <taxon>Brucellaceae</taxon>
        <taxon>Paenochrobactrum</taxon>
    </lineage>
</organism>
<dbReference type="EMBL" id="JACIIU010000017">
    <property type="protein sequence ID" value="MBB6262115.1"/>
    <property type="molecule type" value="Genomic_DNA"/>
</dbReference>